<dbReference type="EMBL" id="FNED01000043">
    <property type="protein sequence ID" value="SDK19704.1"/>
    <property type="molecule type" value="Genomic_DNA"/>
</dbReference>
<dbReference type="RefSeq" id="WP_043069113.1">
    <property type="nucleotide sequence ID" value="NZ_BJOA01000188.1"/>
</dbReference>
<protein>
    <recommendedName>
        <fullName evidence="5">DUF4871 domain-containing protein</fullName>
    </recommendedName>
</protein>
<evidence type="ECO:0008006" key="5">
    <source>
        <dbReference type="Google" id="ProtNLM"/>
    </source>
</evidence>
<dbReference type="Gene3D" id="2.60.40.3830">
    <property type="match status" value="1"/>
</dbReference>
<dbReference type="AlphaFoldDB" id="A0A0D1VU59"/>
<dbReference type="PROSITE" id="PS51257">
    <property type="entry name" value="PROKAR_LIPOPROTEIN"/>
    <property type="match status" value="1"/>
</dbReference>
<gene>
    <name evidence="1" type="ORF">AF333_18640</name>
    <name evidence="2" type="ORF">SAMN04487909_1434</name>
</gene>
<evidence type="ECO:0000313" key="1">
    <source>
        <dbReference type="EMBL" id="KON97179.1"/>
    </source>
</evidence>
<dbReference type="PATRIC" id="fig|47500.8.peg.5141"/>
<dbReference type="Proteomes" id="UP000182836">
    <property type="component" value="Unassembled WGS sequence"/>
</dbReference>
<keyword evidence="3" id="KW-1185">Reference proteome</keyword>
<organism evidence="1 3">
    <name type="scientific">Aneurinibacillus migulanus</name>
    <name type="common">Bacillus migulanus</name>
    <dbReference type="NCBI Taxonomy" id="47500"/>
    <lineage>
        <taxon>Bacteria</taxon>
        <taxon>Bacillati</taxon>
        <taxon>Bacillota</taxon>
        <taxon>Bacilli</taxon>
        <taxon>Bacillales</taxon>
        <taxon>Paenibacillaceae</taxon>
        <taxon>Aneurinibacillus group</taxon>
        <taxon>Aneurinibacillus</taxon>
    </lineage>
</organism>
<dbReference type="Proteomes" id="UP000037269">
    <property type="component" value="Unassembled WGS sequence"/>
</dbReference>
<dbReference type="OrthoDB" id="2381403at2"/>
<evidence type="ECO:0000313" key="2">
    <source>
        <dbReference type="EMBL" id="SDK19704.1"/>
    </source>
</evidence>
<accession>A0A0D1VU59</accession>
<evidence type="ECO:0000313" key="3">
    <source>
        <dbReference type="Proteomes" id="UP000037269"/>
    </source>
</evidence>
<reference evidence="2 4" key="2">
    <citation type="submission" date="2016-10" db="EMBL/GenBank/DDBJ databases">
        <authorList>
            <person name="de Groot N.N."/>
        </authorList>
    </citation>
    <scope>NUCLEOTIDE SEQUENCE [LARGE SCALE GENOMIC DNA]</scope>
    <source>
        <strain evidence="2 4">DSM 2895</strain>
    </source>
</reference>
<proteinExistence type="predicted"/>
<dbReference type="GeneID" id="42307175"/>
<sequence length="218" mass="24647">MRKAVIISLFITLSAGCSTVQQPSSSLISVQAPLGKTEVETIEPVTPVSDKWQVSPTFDIYEKRKDTLIGYTMRGIKEKVAYKEAPIIAEKSDVYTWYFWNSENEWIGKELKITATNVEKTHSLTLVDKNKIEKQTGPLYLQEDEKPKILPLTNRDSSTKNIFMNNPGLPSARSLTNMNIPKAGIWKLDIYVNNKKIESVVVSVKKKEEKVQQLGAKE</sequence>
<reference evidence="1 3" key="1">
    <citation type="submission" date="2015-07" db="EMBL/GenBank/DDBJ databases">
        <title>Fjat-14205 dsm 2895.</title>
        <authorList>
            <person name="Liu B."/>
            <person name="Wang J."/>
            <person name="Zhu Y."/>
            <person name="Liu G."/>
            <person name="Chen Q."/>
            <person name="Chen Z."/>
            <person name="Lan J."/>
            <person name="Che J."/>
            <person name="Ge C."/>
            <person name="Shi H."/>
            <person name="Pan Z."/>
            <person name="Liu X."/>
        </authorList>
    </citation>
    <scope>NUCLEOTIDE SEQUENCE [LARGE SCALE GENOMIC DNA]</scope>
    <source>
        <strain evidence="1 3">DSM 2895</strain>
    </source>
</reference>
<evidence type="ECO:0000313" key="4">
    <source>
        <dbReference type="Proteomes" id="UP000182836"/>
    </source>
</evidence>
<dbReference type="EMBL" id="LGUG01000004">
    <property type="protein sequence ID" value="KON97179.1"/>
    <property type="molecule type" value="Genomic_DNA"/>
</dbReference>
<dbReference type="InterPro" id="IPR032366">
    <property type="entry name" value="DUF4871"/>
</dbReference>
<name>A0A0D1VU59_ANEMI</name>
<dbReference type="Pfam" id="PF16167">
    <property type="entry name" value="DUF4871"/>
    <property type="match status" value="1"/>
</dbReference>